<dbReference type="FunFam" id="1.10.506.10:FF:000015">
    <property type="entry name" value="Neurofibromin isoform 1"/>
    <property type="match status" value="1"/>
</dbReference>
<dbReference type="PANTHER" id="PTHR10194">
    <property type="entry name" value="RAS GTPASE-ACTIVATING PROTEINS"/>
    <property type="match status" value="1"/>
</dbReference>
<dbReference type="Pfam" id="PF13716">
    <property type="entry name" value="CRAL_TRIO_2"/>
    <property type="match status" value="1"/>
</dbReference>
<dbReference type="InterPro" id="IPR054071">
    <property type="entry name" value="PH_NF1"/>
</dbReference>
<dbReference type="Gene3D" id="1.10.506.10">
    <property type="entry name" value="GTPase Activation - p120gap, domain 1"/>
    <property type="match status" value="2"/>
</dbReference>
<dbReference type="PROSITE" id="PS50018">
    <property type="entry name" value="RAS_GTPASE_ACTIV_2"/>
    <property type="match status" value="1"/>
</dbReference>
<gene>
    <name evidence="5" type="ORF">V9T40_000036</name>
</gene>
<evidence type="ECO:0000256" key="3">
    <source>
        <dbReference type="SAM" id="MobiDB-lite"/>
    </source>
</evidence>
<dbReference type="InterPro" id="IPR008936">
    <property type="entry name" value="Rho_GTPase_activation_prot"/>
</dbReference>
<dbReference type="InterPro" id="IPR001936">
    <property type="entry name" value="RasGAP_dom"/>
</dbReference>
<evidence type="ECO:0000313" key="5">
    <source>
        <dbReference type="EMBL" id="KAK7585857.1"/>
    </source>
</evidence>
<dbReference type="SUPFAM" id="SSF48371">
    <property type="entry name" value="ARM repeat"/>
    <property type="match status" value="1"/>
</dbReference>
<reference evidence="5 6" key="1">
    <citation type="submission" date="2024-03" db="EMBL/GenBank/DDBJ databases">
        <title>Adaptation during the transition from Ophiocordyceps entomopathogen to insect associate is accompanied by gene loss and intensified selection.</title>
        <authorList>
            <person name="Ward C.M."/>
            <person name="Onetto C.A."/>
            <person name="Borneman A.R."/>
        </authorList>
    </citation>
    <scope>NUCLEOTIDE SEQUENCE [LARGE SCALE GENOMIC DNA]</scope>
    <source>
        <strain evidence="5">AWRI1</strain>
        <tissue evidence="5">Single Adult Female</tissue>
    </source>
</reference>
<dbReference type="InterPro" id="IPR039360">
    <property type="entry name" value="Ras_GTPase"/>
</dbReference>
<feature type="domain" description="Ras-GAP" evidence="4">
    <location>
        <begin position="1208"/>
        <end position="1403"/>
    </location>
</feature>
<keyword evidence="2" id="KW-0597">Phosphoprotein</keyword>
<dbReference type="Proteomes" id="UP001367676">
    <property type="component" value="Unassembled WGS sequence"/>
</dbReference>
<dbReference type="Pfam" id="PF21877">
    <property type="entry name" value="PH_NF1"/>
    <property type="match status" value="1"/>
</dbReference>
<feature type="region of interest" description="Disordered" evidence="3">
    <location>
        <begin position="2131"/>
        <end position="2154"/>
    </location>
</feature>
<dbReference type="SUPFAM" id="SSF48350">
    <property type="entry name" value="GTPase activation domain, GAP"/>
    <property type="match status" value="1"/>
</dbReference>
<comment type="caution">
    <text evidence="5">The sequence shown here is derived from an EMBL/GenBank/DDBJ whole genome shotgun (WGS) entry which is preliminary data.</text>
</comment>
<feature type="region of interest" description="Disordered" evidence="3">
    <location>
        <begin position="2425"/>
        <end position="2445"/>
    </location>
</feature>
<dbReference type="Gene3D" id="2.30.29.30">
    <property type="entry name" value="Pleckstrin-homology domain (PH domain)/Phosphotyrosine-binding domain (PTB)"/>
    <property type="match status" value="1"/>
</dbReference>
<keyword evidence="1" id="KW-0343">GTPase activation</keyword>
<dbReference type="EMBL" id="JBBCAQ010000028">
    <property type="protein sequence ID" value="KAK7585857.1"/>
    <property type="molecule type" value="Genomic_DNA"/>
</dbReference>
<dbReference type="PANTHER" id="PTHR10194:SF142">
    <property type="entry name" value="NEUROFIBROMIN"/>
    <property type="match status" value="1"/>
</dbReference>
<feature type="region of interest" description="Disordered" evidence="3">
    <location>
        <begin position="2498"/>
        <end position="2530"/>
    </location>
</feature>
<dbReference type="InterPro" id="IPR001251">
    <property type="entry name" value="CRAL-TRIO_dom"/>
</dbReference>
<evidence type="ECO:0000313" key="6">
    <source>
        <dbReference type="Proteomes" id="UP001367676"/>
    </source>
</evidence>
<organism evidence="5 6">
    <name type="scientific">Parthenolecanium corni</name>
    <dbReference type="NCBI Taxonomy" id="536013"/>
    <lineage>
        <taxon>Eukaryota</taxon>
        <taxon>Metazoa</taxon>
        <taxon>Ecdysozoa</taxon>
        <taxon>Arthropoda</taxon>
        <taxon>Hexapoda</taxon>
        <taxon>Insecta</taxon>
        <taxon>Pterygota</taxon>
        <taxon>Neoptera</taxon>
        <taxon>Paraneoptera</taxon>
        <taxon>Hemiptera</taxon>
        <taxon>Sternorrhyncha</taxon>
        <taxon>Coccoidea</taxon>
        <taxon>Coccidae</taxon>
        <taxon>Parthenolecanium</taxon>
    </lineage>
</organism>
<evidence type="ECO:0000256" key="2">
    <source>
        <dbReference type="ARBA" id="ARBA00022553"/>
    </source>
</evidence>
<dbReference type="InterPro" id="IPR016024">
    <property type="entry name" value="ARM-type_fold"/>
</dbReference>
<keyword evidence="6" id="KW-1185">Reference proteome</keyword>
<dbReference type="InterPro" id="IPR036865">
    <property type="entry name" value="CRAL-TRIO_dom_sf"/>
</dbReference>
<name>A0AAN9Y3Y0_9HEMI</name>
<dbReference type="CDD" id="cd05130">
    <property type="entry name" value="RasGAP_Neurofibromin"/>
    <property type="match status" value="1"/>
</dbReference>
<dbReference type="SMART" id="SM00323">
    <property type="entry name" value="RasGAP"/>
    <property type="match status" value="1"/>
</dbReference>
<evidence type="ECO:0000256" key="1">
    <source>
        <dbReference type="ARBA" id="ARBA00022468"/>
    </source>
</evidence>
<dbReference type="GO" id="GO:0005096">
    <property type="term" value="F:GTPase activator activity"/>
    <property type="evidence" value="ECO:0007669"/>
    <property type="project" value="UniProtKB-KW"/>
</dbReference>
<accession>A0AAN9Y3Y0</accession>
<dbReference type="Pfam" id="PF00616">
    <property type="entry name" value="RasGAP"/>
    <property type="match status" value="2"/>
</dbReference>
<dbReference type="Gene3D" id="3.40.525.10">
    <property type="entry name" value="CRAL-TRIO lipid binding domain"/>
    <property type="match status" value="1"/>
</dbReference>
<dbReference type="CDD" id="cd13313">
    <property type="entry name" value="PH_NF1"/>
    <property type="match status" value="1"/>
</dbReference>
<evidence type="ECO:0000259" key="4">
    <source>
        <dbReference type="PROSITE" id="PS50018"/>
    </source>
</evidence>
<protein>
    <recommendedName>
        <fullName evidence="4">Ras-GAP domain-containing protein</fullName>
    </recommendedName>
</protein>
<proteinExistence type="predicted"/>
<dbReference type="InterPro" id="IPR011993">
    <property type="entry name" value="PH-like_dom_sf"/>
</dbReference>
<sequence>MSNSKQNDWVSLIINRFEEQLPCHLEVQTSHSKTNVENIQAWLVKISKYLFSLIFPGVIKILTRVNNEAVSIPLVALNYNRPAFHKNSFQSQHPARIPGSEVEKKFQESQLIILDTLEKCLANQPKDMTRLDETLNVKSLLREICQFIVLDTGIENQNLVRLKFIASKVVHTLSLNFFNVVFSRISRRLEELSESTEENPDCADIELIQHISLDIIRLIKLLNEVVLKFKVLKKSAHSPLINSLEIAIWKWMDSYPQEFGEIQKVPNEELSRYCEILFDTLDVNADSKKGRPSIWSLQLLMLLLSPKVLEQIVNADSGAPCSPRHSRKKQFVDTLKRNINIHSASKHNVETSAIALVKLCKASTYINMQHSNNIIFTLVQTVVNDLKSLIFNANKPFSRGQMYIYQDIEIMTECFVSCFRLKPHNTDALKVCLIPSSPPMYHYVLVSSLYRIVMERRLPWWPKIDLFYNRSSELRSMFTDTLNKVTHGFISHTPLRMIQSLTLKSKDSAAKFKDRGEEIPSHKVLLLMMVRLILADPMLMLNNQGKPGHEIQSSTLELINGLVSLVHQTNMIDVAQEAMEALLVLHQPEKIEMWNPEAPINTFWDVSSQVLFSISQKMIQHQIVNYTDILKWLKQILTCRNEFLRRHKEYANVGTHIPICKQAHIKLEVVFLMYLWSIDFEATCTALSCFNLLCEEAEIRCSSEEVVVTVLLPNYHVYQELAQTTSMANIGRGLLQKRIMAILRKIEHCVNGVHPAWEETFRNWEVSTKMIPIFIKSKVEDVPLEVCHKSLAKRRTSQQSPEHFVEDQVNEWAYMTGFLCALGGVLLQKKEPNRQGNSDGTENKKMFGLSSSSQDVQYCPVTQFVTQLLRLLLSRGDNVGVIQKHITELVGCEMSPSLYPILFDQIKAIVDKFFDQHGQALIEPGNTQFIEQVVHIMKTVLEKKIDEPHENFGATSIEGMILTMVRYVRHLDMSVHTIHLKTKICQLVDVIIKRRDDLSFRHEMKFRNKMVEYLSDWIMGVSHQVSPSGPSEVSPISCRDLDQACMEAVAGLLSGLPLQPEESDRGDLNEAKSQLFLKYFTLFMNLLNEFADASQQLEKDSTWQEAEANKLNSLRNAIIQAISNLLSANIDSGLMHSIDFSYSKDTQNRAAFMEVLTKILQQGAEFNMLADSVLADRYEQLVQLVTMISDKGELPIAMALANVVTTSQMDELARVFVTIFEAKHLLSPLLWNMFYREVEVSDCMQTLFRGNSLGSKIMAFCFKIYGSSYLQNLLAPLIQPLLDGEIKSFEVDPARLTMNEDIKENRANLISLTQTVFDAIVSSGPSFPSQLRSMCHCLYQVLSKRFPQVPHSNVSSVGTVIFLRFINPAIVSPQESGILHVIVPQHIKRGLMLMSKILQNIANHVEFSKEQHMIPFNDFLRHNFEAARRFFIHIASDCETEDQMPHSMSFVSDVNVQALHRLLHTHQEKIGEYLSSSRDQKAVGRRPFDKLATLLAYLGPPEHKFPDVQWASLDMPCFEGNLGQPWLSPEEYKSIKNMNIFYQYGTSRANNPVFYYIARRFKHEEIINEKFMMFVIQTLRPFQHAPFELFIDFTHTGTENRFRTTYLKNWVCCRSINRNNLVFTYVYNCNVWVREYSKFHESILAPIKYNRNIVFLESISKIGEYIAPDQQKLPGATLALEEDLKVFNGALKVSSKDIKVAIKVGPSTLQITHLEKTKVLSHSVLLNDVYYAAEIEEVCLVDDNQFTITIVNESTPLSFIHNDCDIIVQSIIHIRNRWELSQPESVTVHHKIRPKDVPGTLLNMALLNLGSSDPNLRSAAYNQLCALTAKFDLKIEGRLLETSGLCIPSNNTIFIKSVSETLANNETRLTLEFLEECIQSFQISNIEMKHLCLEYMTPWLPNLVKFCKSSDENKKQKVIQILDKLILLTIQEVEMYPSIQAKIWGGIGKVSDLIDTVLECFLKRCAEVRFGSSVVEILADTAVALASANVRMVARIIISRLCSAFEQTCISPTTTLEQHVLWGDIMILSRYLLMLSFNNCLDVVEHLPYLFHAVTFLVHTGPINMRASIHGLVINVIHSLCTCSKPTFSAETQRVLQMSLDEFSLRKYYPLFGISHVKSATVTAFRYHLRPPTEPRQNDAKGNSKAIEKTDKNSSSVEKETLTLSSLEIIADALLEIMEACSSDVNDCSWLLTWTELAKNFAFCYNPALQPRALIVYGCICKSIKDQDIRHLLRILVKALEKSSDLSLIEAPIICLTRLQSLLKAESIIHGFLFWIGVSVLQLENEQLFETGLALIEQNLHIIDSHGVFDSTPLDVYMMSSREPIEEWYFRTMDGEVGLSFKENFNFALVGHLIKGFRHNSAATRSRTTRVLTFLLSIIAKPYKRDKFEVTTDSVAYLTALVAVSEEVRSRCRLRHVENNFENTDSVFQKSPADSEKESPSKIINGLSTRRQKSWELLDQTSLKQVYPCHDVQMGVCKTKNELEDHAYYEKVWKSLDYGPPQPPPRPPQRSSSLSGESAPLAEPKVRCDRSSVSNENNILLDPEVITDSTIQVLTLTVLSTLLKYSVDENESRILYQYLAEGSVAFSKVFRVVYNLLDGKLTSVLQSCHDGVLLNSVQSIIHNMIACEDTSQDHLYYVHTCGFGGLWRFAGPFNKSNSTVLETEMFANYLEAIVETILPMEEGETAALSDLSTSTSMITLASPVDKGTAIIFIYFEPRRLPFGLFLWILH</sequence>